<dbReference type="NCBIfam" id="NF009120">
    <property type="entry name" value="PRK12472.1"/>
    <property type="match status" value="1"/>
</dbReference>
<dbReference type="PROSITE" id="PS52029">
    <property type="entry name" value="LD_TPASE"/>
    <property type="match status" value="1"/>
</dbReference>
<feature type="active site" description="Nucleophile" evidence="7">
    <location>
        <position position="138"/>
    </location>
</feature>
<evidence type="ECO:0000256" key="3">
    <source>
        <dbReference type="ARBA" id="ARBA00022679"/>
    </source>
</evidence>
<keyword evidence="10" id="KW-0732">Signal</keyword>
<gene>
    <name evidence="12" type="ORF">SAMN05443248_4342</name>
</gene>
<dbReference type="PANTHER" id="PTHR30582:SF2">
    <property type="entry name" value="L,D-TRANSPEPTIDASE YCIB-RELATED"/>
    <property type="match status" value="1"/>
</dbReference>
<dbReference type="EMBL" id="LT670817">
    <property type="protein sequence ID" value="SHH29123.1"/>
    <property type="molecule type" value="Genomic_DNA"/>
</dbReference>
<keyword evidence="6 7" id="KW-0961">Cell wall biogenesis/degradation</keyword>
<evidence type="ECO:0000256" key="4">
    <source>
        <dbReference type="ARBA" id="ARBA00022960"/>
    </source>
</evidence>
<evidence type="ECO:0000256" key="2">
    <source>
        <dbReference type="ARBA" id="ARBA00005992"/>
    </source>
</evidence>
<evidence type="ECO:0000256" key="9">
    <source>
        <dbReference type="SAM" id="MobiDB-lite"/>
    </source>
</evidence>
<dbReference type="RefSeq" id="WP_172842618.1">
    <property type="nucleotide sequence ID" value="NZ_LT670817.1"/>
</dbReference>
<dbReference type="InterPro" id="IPR038063">
    <property type="entry name" value="Transpep_catalytic_dom"/>
</dbReference>
<evidence type="ECO:0000256" key="7">
    <source>
        <dbReference type="PROSITE-ProRule" id="PRU01373"/>
    </source>
</evidence>
<feature type="active site" description="Proton donor/acceptor" evidence="7">
    <location>
        <position position="125"/>
    </location>
</feature>
<dbReference type="GO" id="GO:0016740">
    <property type="term" value="F:transferase activity"/>
    <property type="evidence" value="ECO:0007669"/>
    <property type="project" value="UniProtKB-KW"/>
</dbReference>
<dbReference type="Pfam" id="PF03734">
    <property type="entry name" value="YkuD"/>
    <property type="match status" value="1"/>
</dbReference>
<dbReference type="PANTHER" id="PTHR30582">
    <property type="entry name" value="L,D-TRANSPEPTIDASE"/>
    <property type="match status" value="1"/>
</dbReference>
<dbReference type="Gene3D" id="2.40.440.10">
    <property type="entry name" value="L,D-transpeptidase catalytic domain-like"/>
    <property type="match status" value="1"/>
</dbReference>
<dbReference type="InterPro" id="IPR050979">
    <property type="entry name" value="LD-transpeptidase"/>
</dbReference>
<reference evidence="12 13" key="1">
    <citation type="submission" date="2016-11" db="EMBL/GenBank/DDBJ databases">
        <authorList>
            <person name="Jaros S."/>
            <person name="Januszkiewicz K."/>
            <person name="Wedrychowicz H."/>
        </authorList>
    </citation>
    <scope>NUCLEOTIDE SEQUENCE [LARGE SCALE GENOMIC DNA]</scope>
    <source>
        <strain evidence="12 13">GAS138</strain>
    </source>
</reference>
<dbReference type="CDD" id="cd16913">
    <property type="entry name" value="YkuD_like"/>
    <property type="match status" value="1"/>
</dbReference>
<organism evidence="12 13">
    <name type="scientific">Bradyrhizobium erythrophlei</name>
    <dbReference type="NCBI Taxonomy" id="1437360"/>
    <lineage>
        <taxon>Bacteria</taxon>
        <taxon>Pseudomonadati</taxon>
        <taxon>Pseudomonadota</taxon>
        <taxon>Alphaproteobacteria</taxon>
        <taxon>Hyphomicrobiales</taxon>
        <taxon>Nitrobacteraceae</taxon>
        <taxon>Bradyrhizobium</taxon>
    </lineage>
</organism>
<dbReference type="GO" id="GO:0008360">
    <property type="term" value="P:regulation of cell shape"/>
    <property type="evidence" value="ECO:0007669"/>
    <property type="project" value="UniProtKB-UniRule"/>
</dbReference>
<keyword evidence="4 7" id="KW-0133">Cell shape</keyword>
<evidence type="ECO:0000256" key="6">
    <source>
        <dbReference type="ARBA" id="ARBA00023316"/>
    </source>
</evidence>
<dbReference type="FunFam" id="2.40.440.10:FF:000006">
    <property type="entry name" value="L,D-transpeptidase catalytic domain"/>
    <property type="match status" value="1"/>
</dbReference>
<evidence type="ECO:0000256" key="1">
    <source>
        <dbReference type="ARBA" id="ARBA00004752"/>
    </source>
</evidence>
<dbReference type="Proteomes" id="UP000189796">
    <property type="component" value="Chromosome I"/>
</dbReference>
<feature type="region of interest" description="Disordered" evidence="9">
    <location>
        <begin position="382"/>
        <end position="408"/>
    </location>
</feature>
<comment type="similarity">
    <text evidence="2">Belongs to the YkuD family.</text>
</comment>
<keyword evidence="8" id="KW-0175">Coiled coil</keyword>
<dbReference type="GO" id="GO:0018104">
    <property type="term" value="P:peptidoglycan-protein cross-linking"/>
    <property type="evidence" value="ECO:0007669"/>
    <property type="project" value="TreeGrafter"/>
</dbReference>
<keyword evidence="5 7" id="KW-0573">Peptidoglycan synthesis</keyword>
<protein>
    <submittedName>
        <fullName evidence="12">L,D-transpeptidase catalytic domain</fullName>
    </submittedName>
</protein>
<dbReference type="UniPathway" id="UPA00219"/>
<feature type="coiled-coil region" evidence="8">
    <location>
        <begin position="222"/>
        <end position="279"/>
    </location>
</feature>
<dbReference type="GO" id="GO:0005576">
    <property type="term" value="C:extracellular region"/>
    <property type="evidence" value="ECO:0007669"/>
    <property type="project" value="TreeGrafter"/>
</dbReference>
<evidence type="ECO:0000259" key="11">
    <source>
        <dbReference type="PROSITE" id="PS52029"/>
    </source>
</evidence>
<dbReference type="SUPFAM" id="SSF141523">
    <property type="entry name" value="L,D-transpeptidase catalytic domain-like"/>
    <property type="match status" value="1"/>
</dbReference>
<feature type="chain" id="PRO_5012386823" evidence="10">
    <location>
        <begin position="31"/>
        <end position="495"/>
    </location>
</feature>
<evidence type="ECO:0000256" key="10">
    <source>
        <dbReference type="SAM" id="SignalP"/>
    </source>
</evidence>
<comment type="pathway">
    <text evidence="1 7">Cell wall biogenesis; peptidoglycan biosynthesis.</text>
</comment>
<dbReference type="AlphaFoldDB" id="A0A1M5RTG0"/>
<feature type="signal peptide" evidence="10">
    <location>
        <begin position="1"/>
        <end position="30"/>
    </location>
</feature>
<feature type="domain" description="L,D-TPase catalytic" evidence="11">
    <location>
        <begin position="53"/>
        <end position="162"/>
    </location>
</feature>
<keyword evidence="3" id="KW-0808">Transferase</keyword>
<sequence length="495" mass="53331">MNLKRERARPRSVYLAIAVLAALTAAGSHASAKERRSERLVESIESRAAGEPIMAIVSLQSQRITIYDANGWILRAPVSSGQKGRETPAGIFSVIQKDADHHSNLYDDAFMPNMQRLTWSGIALHGGPLPGYPASHGCVRMPFDFAERLFDMTQMGLRVIVAPIDVAPIQIAHPVLFEAKPGDGAKAAALLADANEAAKKAEQARLAAGAAFRESVQAMAPVRVAESQKRRADALLAAAEAKLGSAIPGEANEQAESEKAQAVAKVAESQTQLDAAKAELQPKLDAVTATREAIASAETARVAAAEAARQVMREFEPVSMLISRKTQRLYVRQGFEPVLDIPVTILDPDRPIGTHIFTAMERTEGGTKLRWSVVSLEHGRSLDGVPESKGPARRTDHDAEPMMAGPASAKSALDRIVIPQDALDRIAGIAPRSSLIVTDEALSSETGKGTDFVVLLSGEPQGGIKNRRRDPPGAEFSYVRPREWRSPSWSPFSTW</sequence>
<name>A0A1M5RTG0_9BRAD</name>
<accession>A0A1M5RTG0</accession>
<dbReference type="PIRSF" id="PIRSF029342">
    <property type="entry name" value="UCP029342_ErfK/YbiS/YcfS/YnhG"/>
    <property type="match status" value="1"/>
</dbReference>
<evidence type="ECO:0000256" key="8">
    <source>
        <dbReference type="SAM" id="Coils"/>
    </source>
</evidence>
<dbReference type="GO" id="GO:0071972">
    <property type="term" value="F:peptidoglycan L,D-transpeptidase activity"/>
    <property type="evidence" value="ECO:0007669"/>
    <property type="project" value="TreeGrafter"/>
</dbReference>
<dbReference type="GO" id="GO:0071555">
    <property type="term" value="P:cell wall organization"/>
    <property type="evidence" value="ECO:0007669"/>
    <property type="project" value="UniProtKB-UniRule"/>
</dbReference>
<evidence type="ECO:0000313" key="12">
    <source>
        <dbReference type="EMBL" id="SHH29123.1"/>
    </source>
</evidence>
<evidence type="ECO:0000256" key="5">
    <source>
        <dbReference type="ARBA" id="ARBA00022984"/>
    </source>
</evidence>
<dbReference type="InterPro" id="IPR005490">
    <property type="entry name" value="LD_TPept_cat_dom"/>
</dbReference>
<evidence type="ECO:0000313" key="13">
    <source>
        <dbReference type="Proteomes" id="UP000189796"/>
    </source>
</evidence>
<dbReference type="NCBIfam" id="NF004785">
    <property type="entry name" value="PRK06132.1-2"/>
    <property type="match status" value="1"/>
</dbReference>
<proteinExistence type="inferred from homology"/>
<dbReference type="InterPro" id="IPR016915">
    <property type="entry name" value="UCP029342"/>
</dbReference>